<proteinExistence type="predicted"/>
<sequence>MARERPTQSAPGLVMGPCIFEIDRIDLFDIILRETTLSGFSEDGQKYGIDNQNIPTLFKKRLQWLTDSLAMNSDDIHEDHVFLKESTQKTALPPTAMLIGTNVLTKLNFLKFSRDIIRTNNLSKFELTRKNAPSNDDDAQQTTDKRRSQNPEFK</sequence>
<evidence type="ECO:0000313" key="2">
    <source>
        <dbReference type="EMBL" id="KAH3846111.1"/>
    </source>
</evidence>
<feature type="region of interest" description="Disordered" evidence="1">
    <location>
        <begin position="128"/>
        <end position="154"/>
    </location>
</feature>
<name>A0A9D4KUH1_DREPO</name>
<gene>
    <name evidence="2" type="ORF">DPMN_088406</name>
</gene>
<dbReference type="EMBL" id="JAIWYP010000003">
    <property type="protein sequence ID" value="KAH3846111.1"/>
    <property type="molecule type" value="Genomic_DNA"/>
</dbReference>
<dbReference type="Proteomes" id="UP000828390">
    <property type="component" value="Unassembled WGS sequence"/>
</dbReference>
<organism evidence="2 3">
    <name type="scientific">Dreissena polymorpha</name>
    <name type="common">Zebra mussel</name>
    <name type="synonym">Mytilus polymorpha</name>
    <dbReference type="NCBI Taxonomy" id="45954"/>
    <lineage>
        <taxon>Eukaryota</taxon>
        <taxon>Metazoa</taxon>
        <taxon>Spiralia</taxon>
        <taxon>Lophotrochozoa</taxon>
        <taxon>Mollusca</taxon>
        <taxon>Bivalvia</taxon>
        <taxon>Autobranchia</taxon>
        <taxon>Heteroconchia</taxon>
        <taxon>Euheterodonta</taxon>
        <taxon>Imparidentia</taxon>
        <taxon>Neoheterodontei</taxon>
        <taxon>Myida</taxon>
        <taxon>Dreissenoidea</taxon>
        <taxon>Dreissenidae</taxon>
        <taxon>Dreissena</taxon>
    </lineage>
</organism>
<reference evidence="2" key="1">
    <citation type="journal article" date="2019" name="bioRxiv">
        <title>The Genome of the Zebra Mussel, Dreissena polymorpha: A Resource for Invasive Species Research.</title>
        <authorList>
            <person name="McCartney M.A."/>
            <person name="Auch B."/>
            <person name="Kono T."/>
            <person name="Mallez S."/>
            <person name="Zhang Y."/>
            <person name="Obille A."/>
            <person name="Becker A."/>
            <person name="Abrahante J.E."/>
            <person name="Garbe J."/>
            <person name="Badalamenti J.P."/>
            <person name="Herman A."/>
            <person name="Mangelson H."/>
            <person name="Liachko I."/>
            <person name="Sullivan S."/>
            <person name="Sone E.D."/>
            <person name="Koren S."/>
            <person name="Silverstein K.A.T."/>
            <person name="Beckman K.B."/>
            <person name="Gohl D.M."/>
        </authorList>
    </citation>
    <scope>NUCLEOTIDE SEQUENCE</scope>
    <source>
        <strain evidence="2">Duluth1</strain>
        <tissue evidence="2">Whole animal</tissue>
    </source>
</reference>
<dbReference type="AlphaFoldDB" id="A0A9D4KUH1"/>
<keyword evidence="3" id="KW-1185">Reference proteome</keyword>
<comment type="caution">
    <text evidence="2">The sequence shown here is derived from an EMBL/GenBank/DDBJ whole genome shotgun (WGS) entry which is preliminary data.</text>
</comment>
<protein>
    <submittedName>
        <fullName evidence="2">Uncharacterized protein</fullName>
    </submittedName>
</protein>
<feature type="compositionally biased region" description="Basic and acidic residues" evidence="1">
    <location>
        <begin position="143"/>
        <end position="154"/>
    </location>
</feature>
<reference evidence="2" key="2">
    <citation type="submission" date="2020-11" db="EMBL/GenBank/DDBJ databases">
        <authorList>
            <person name="McCartney M.A."/>
            <person name="Auch B."/>
            <person name="Kono T."/>
            <person name="Mallez S."/>
            <person name="Becker A."/>
            <person name="Gohl D.M."/>
            <person name="Silverstein K.A.T."/>
            <person name="Koren S."/>
            <person name="Bechman K.B."/>
            <person name="Herman A."/>
            <person name="Abrahante J.E."/>
            <person name="Garbe J."/>
        </authorList>
    </citation>
    <scope>NUCLEOTIDE SEQUENCE</scope>
    <source>
        <strain evidence="2">Duluth1</strain>
        <tissue evidence="2">Whole animal</tissue>
    </source>
</reference>
<evidence type="ECO:0000313" key="3">
    <source>
        <dbReference type="Proteomes" id="UP000828390"/>
    </source>
</evidence>
<accession>A0A9D4KUH1</accession>
<evidence type="ECO:0000256" key="1">
    <source>
        <dbReference type="SAM" id="MobiDB-lite"/>
    </source>
</evidence>